<dbReference type="InterPro" id="IPR017716">
    <property type="entry name" value="S-AdoMet_deCOase_pro-enz"/>
</dbReference>
<feature type="chain" id="PRO_5023229543" description="S-adenosylmethionine decarboxylase beta chain" evidence="9">
    <location>
        <begin position="1"/>
        <end position="78"/>
    </location>
</feature>
<keyword evidence="5 9" id="KW-0865">Zymogen</keyword>
<dbReference type="GO" id="GO:0004014">
    <property type="term" value="F:adenosylmethionine decarboxylase activity"/>
    <property type="evidence" value="ECO:0007669"/>
    <property type="project" value="UniProtKB-UniRule"/>
</dbReference>
<name>A0A239CMN4_9BURK</name>
<keyword evidence="9" id="KW-0949">S-adenosyl-L-methionine</keyword>
<evidence type="ECO:0000313" key="11">
    <source>
        <dbReference type="Proteomes" id="UP000198284"/>
    </source>
</evidence>
<dbReference type="Proteomes" id="UP000198284">
    <property type="component" value="Unassembled WGS sequence"/>
</dbReference>
<evidence type="ECO:0000256" key="5">
    <source>
        <dbReference type="ARBA" id="ARBA00023145"/>
    </source>
</evidence>
<sequence>MNPATRLQEASGLQTGTGCGMHLLADLHGVAAEKLSDAELLDGLLRQAATAAGATILHSHFHGFGPGLGITGVLLLAESHISAHTWPELGYAALDIFMCGDSQPDEALQVLVSALAPQRHAVRRIRRPEPSSTM</sequence>
<dbReference type="OrthoDB" id="9793120at2"/>
<keyword evidence="4 9" id="KW-0620">Polyamine biosynthesis</keyword>
<dbReference type="UniPathway" id="UPA00331">
    <property type="reaction ID" value="UER00451"/>
</dbReference>
<dbReference type="GO" id="GO:0005829">
    <property type="term" value="C:cytosol"/>
    <property type="evidence" value="ECO:0007669"/>
    <property type="project" value="TreeGrafter"/>
</dbReference>
<feature type="active site" description="Proton donor; for catalytic activity" evidence="9">
    <location>
        <position position="99"/>
    </location>
</feature>
<gene>
    <name evidence="9" type="primary">speH</name>
    <name evidence="10" type="ORF">SAMN06265795_101551</name>
</gene>
<keyword evidence="11" id="KW-1185">Reference proteome</keyword>
<dbReference type="PANTHER" id="PTHR33866:SF2">
    <property type="entry name" value="S-ADENOSYLMETHIONINE DECARBOXYLASE PROENZYME"/>
    <property type="match status" value="1"/>
</dbReference>
<evidence type="ECO:0000313" key="10">
    <source>
        <dbReference type="EMBL" id="SNS21390.1"/>
    </source>
</evidence>
<dbReference type="GO" id="GO:0008295">
    <property type="term" value="P:spermidine biosynthetic process"/>
    <property type="evidence" value="ECO:0007669"/>
    <property type="project" value="UniProtKB-UniRule"/>
</dbReference>
<dbReference type="InterPro" id="IPR003826">
    <property type="entry name" value="AdoMetDC_fam_prok"/>
</dbReference>
<keyword evidence="7 9" id="KW-0704">Schiff base</keyword>
<feature type="site" description="Cleavage (non-hydrolytic); by autolysis" evidence="9">
    <location>
        <begin position="78"/>
        <end position="79"/>
    </location>
</feature>
<evidence type="ECO:0000256" key="6">
    <source>
        <dbReference type="ARBA" id="ARBA00023239"/>
    </source>
</evidence>
<reference evidence="10 11" key="1">
    <citation type="submission" date="2017-06" db="EMBL/GenBank/DDBJ databases">
        <authorList>
            <person name="Kim H.J."/>
            <person name="Triplett B.A."/>
        </authorList>
    </citation>
    <scope>NUCLEOTIDE SEQUENCE [LARGE SCALE GENOMIC DNA]</scope>
    <source>
        <strain evidence="10 11">U15</strain>
    </source>
</reference>
<feature type="active site" description="Proton acceptor; for processing activity" evidence="9">
    <location>
        <position position="84"/>
    </location>
</feature>
<comment type="PTM">
    <text evidence="9">Is synthesized initially as an inactive proenzyme. Formation of the active enzyme involves a self-maturation process in which the active site pyruvoyl group is generated from an internal serine residue via an autocatalytic post-translational modification. Two non-identical subunits are generated from the proenzyme in this reaction, and the pyruvate is formed at the N-terminus of the alpha chain, which is derived from the carboxyl end of the proenzyme. The post-translation cleavage follows an unusual pathway, termed non-hydrolytic serinolysis, in which the side chain hydroxyl group of the serine supplies its oxygen atom to form the C-terminus of the beta chain, while the remainder of the serine residue undergoes an oxidative deamination to produce ammonia and the pyruvoyl group blocking the N-terminus of the alpha chain.</text>
</comment>
<feature type="active site" description="Schiff-base intermediate with substrate; via pyruvic acid" evidence="9">
    <location>
        <position position="79"/>
    </location>
</feature>
<organism evidence="10 11">
    <name type="scientific">Noviherbaspirillum humi</name>
    <dbReference type="NCBI Taxonomy" id="1688639"/>
    <lineage>
        <taxon>Bacteria</taxon>
        <taxon>Pseudomonadati</taxon>
        <taxon>Pseudomonadota</taxon>
        <taxon>Betaproteobacteria</taxon>
        <taxon>Burkholderiales</taxon>
        <taxon>Oxalobacteraceae</taxon>
        <taxon>Noviherbaspirillum</taxon>
    </lineage>
</organism>
<comment type="similarity">
    <text evidence="9">Belongs to the prokaryotic AdoMetDC family. Type 1 subfamily.</text>
</comment>
<dbReference type="SUPFAM" id="SSF56276">
    <property type="entry name" value="S-adenosylmethionine decarboxylase"/>
    <property type="match status" value="1"/>
</dbReference>
<dbReference type="PANTHER" id="PTHR33866">
    <property type="entry name" value="S-ADENOSYLMETHIONINE DECARBOXYLASE PROENZYME"/>
    <property type="match status" value="1"/>
</dbReference>
<dbReference type="HAMAP" id="MF_00464">
    <property type="entry name" value="AdoMetDC_1"/>
    <property type="match status" value="1"/>
</dbReference>
<evidence type="ECO:0000256" key="2">
    <source>
        <dbReference type="ARBA" id="ARBA00022813"/>
    </source>
</evidence>
<evidence type="ECO:0000256" key="3">
    <source>
        <dbReference type="ARBA" id="ARBA00023066"/>
    </source>
</evidence>
<evidence type="ECO:0000256" key="8">
    <source>
        <dbReference type="ARBA" id="ARBA00023317"/>
    </source>
</evidence>
<keyword evidence="1 9" id="KW-0210">Decarboxylase</keyword>
<accession>A0A239CMN4</accession>
<protein>
    <recommendedName>
        <fullName evidence="9">S-adenosylmethionine decarboxylase proenzyme</fullName>
        <shortName evidence="9">AdoMetDC</shortName>
        <shortName evidence="9">SAMDC</shortName>
        <ecNumber evidence="9">4.1.1.50</ecNumber>
    </recommendedName>
    <component>
        <recommendedName>
            <fullName evidence="9">S-adenosylmethionine decarboxylase beta chain</fullName>
        </recommendedName>
    </component>
    <component>
        <recommendedName>
            <fullName evidence="9">S-adenosylmethionine decarboxylase alpha chain</fullName>
        </recommendedName>
    </component>
</protein>
<comment type="function">
    <text evidence="9">Catalyzes the decarboxylation of S-adenosylmethionine to S-adenosylmethioninamine (dcAdoMet), the propylamine donor required for the synthesis of the polyamines spermine and spermidine from the diamine putrescine.</text>
</comment>
<proteinExistence type="inferred from homology"/>
<comment type="catalytic activity">
    <reaction evidence="9">
        <text>S-adenosyl-L-methionine + H(+) = S-adenosyl 3-(methylsulfanyl)propylamine + CO2</text>
        <dbReference type="Rhea" id="RHEA:15981"/>
        <dbReference type="ChEBI" id="CHEBI:15378"/>
        <dbReference type="ChEBI" id="CHEBI:16526"/>
        <dbReference type="ChEBI" id="CHEBI:57443"/>
        <dbReference type="ChEBI" id="CHEBI:59789"/>
        <dbReference type="EC" id="4.1.1.50"/>
    </reaction>
</comment>
<dbReference type="Gene3D" id="3.60.90.10">
    <property type="entry name" value="S-adenosylmethionine decarboxylase"/>
    <property type="match status" value="1"/>
</dbReference>
<dbReference type="NCBIfam" id="TIGR03330">
    <property type="entry name" value="SAM_DCase_Bsu"/>
    <property type="match status" value="1"/>
</dbReference>
<dbReference type="InterPro" id="IPR016067">
    <property type="entry name" value="S-AdoMet_deCO2ase_core"/>
</dbReference>
<evidence type="ECO:0000256" key="1">
    <source>
        <dbReference type="ARBA" id="ARBA00022793"/>
    </source>
</evidence>
<comment type="pathway">
    <text evidence="9">Amine and polyamine biosynthesis; S-adenosylmethioninamine biosynthesis; S-adenosylmethioninamine from S-adenosyl-L-methionine: step 1/1.</text>
</comment>
<evidence type="ECO:0000256" key="4">
    <source>
        <dbReference type="ARBA" id="ARBA00023115"/>
    </source>
</evidence>
<feature type="chain" id="PRO_5023229544" description="S-adenosylmethionine decarboxylase alpha chain" evidence="9">
    <location>
        <begin position="79"/>
        <end position="134"/>
    </location>
</feature>
<dbReference type="EMBL" id="FZOT01000001">
    <property type="protein sequence ID" value="SNS21390.1"/>
    <property type="molecule type" value="Genomic_DNA"/>
</dbReference>
<evidence type="ECO:0000256" key="9">
    <source>
        <dbReference type="HAMAP-Rule" id="MF_00464"/>
    </source>
</evidence>
<evidence type="ECO:0000256" key="7">
    <source>
        <dbReference type="ARBA" id="ARBA00023270"/>
    </source>
</evidence>
<dbReference type="EC" id="4.1.1.50" evidence="9"/>
<keyword evidence="3 9" id="KW-0745">Spermidine biosynthesis</keyword>
<comment type="subunit">
    <text evidence="9">Heterotetramer of two alpha and two beta chains arranged as a dimer of alpha/beta heterodimers.</text>
</comment>
<keyword evidence="2 9" id="KW-0068">Autocatalytic cleavage</keyword>
<keyword evidence="6 9" id="KW-0456">Lyase</keyword>
<dbReference type="AlphaFoldDB" id="A0A239CMN4"/>
<feature type="modified residue" description="Pyruvic acid (Ser); by autocatalysis" evidence="9">
    <location>
        <position position="79"/>
    </location>
</feature>
<comment type="cofactor">
    <cofactor evidence="9">
        <name>pyruvate</name>
        <dbReference type="ChEBI" id="CHEBI:15361"/>
    </cofactor>
    <text evidence="9">Binds 1 pyruvoyl group covalently per subunit.</text>
</comment>
<keyword evidence="8 9" id="KW-0670">Pyruvate</keyword>
<dbReference type="Pfam" id="PF02675">
    <property type="entry name" value="AdoMet_dc"/>
    <property type="match status" value="1"/>
</dbReference>